<dbReference type="OrthoDB" id="1272441at2759"/>
<feature type="compositionally biased region" description="Acidic residues" evidence="3">
    <location>
        <begin position="127"/>
        <end position="152"/>
    </location>
</feature>
<dbReference type="OMA" id="AFFQKCT"/>
<dbReference type="Pfam" id="PF00808">
    <property type="entry name" value="CBFD_NFYB_HMF"/>
    <property type="match status" value="1"/>
</dbReference>
<dbReference type="InterPro" id="IPR050568">
    <property type="entry name" value="Transcr_DNA_Rep_Reg"/>
</dbReference>
<dbReference type="CDD" id="cd23645">
    <property type="entry name" value="HFD_Dpb3-like"/>
    <property type="match status" value="1"/>
</dbReference>
<dbReference type="InterPro" id="IPR003958">
    <property type="entry name" value="CBFA_NFYB_domain"/>
</dbReference>
<evidence type="ECO:0000256" key="3">
    <source>
        <dbReference type="SAM" id="MobiDB-lite"/>
    </source>
</evidence>
<evidence type="ECO:0000256" key="1">
    <source>
        <dbReference type="ARBA" id="ARBA00004123"/>
    </source>
</evidence>
<sequence>MGDSAPDDREGAGGAMEGQEQGGPSGAAAKHPALEHKLPLARVKRLIKAESDVTQLTAEAGALITKATELFLEKLATQAARHMVDDSRVTLRYKDVSTTVKEEDSLEFLRDITPEPLTAIQLAEGPENGEIDEESTDEDDDELAENENDERT</sequence>
<protein>
    <submittedName>
        <fullName evidence="5">Putative nuclear factor Y subunit C</fullName>
    </submittedName>
</protein>
<dbReference type="InterPro" id="IPR009072">
    <property type="entry name" value="Histone-fold"/>
</dbReference>
<proteinExistence type="predicted"/>
<evidence type="ECO:0000256" key="2">
    <source>
        <dbReference type="ARBA" id="ARBA00023242"/>
    </source>
</evidence>
<dbReference type="EMBL" id="DF237099">
    <property type="protein sequence ID" value="GAQ83489.1"/>
    <property type="molecule type" value="Genomic_DNA"/>
</dbReference>
<organism evidence="5 6">
    <name type="scientific">Klebsormidium nitens</name>
    <name type="common">Green alga</name>
    <name type="synonym">Ulothrix nitens</name>
    <dbReference type="NCBI Taxonomy" id="105231"/>
    <lineage>
        <taxon>Eukaryota</taxon>
        <taxon>Viridiplantae</taxon>
        <taxon>Streptophyta</taxon>
        <taxon>Klebsormidiophyceae</taxon>
        <taxon>Klebsormidiales</taxon>
        <taxon>Klebsormidiaceae</taxon>
        <taxon>Klebsormidium</taxon>
    </lineage>
</organism>
<dbReference type="GO" id="GO:0000976">
    <property type="term" value="F:transcription cis-regulatory region binding"/>
    <property type="evidence" value="ECO:0000318"/>
    <property type="project" value="GO_Central"/>
</dbReference>
<dbReference type="Gene3D" id="1.10.20.10">
    <property type="entry name" value="Histone, subunit A"/>
    <property type="match status" value="1"/>
</dbReference>
<feature type="compositionally biased region" description="Gly residues" evidence="3">
    <location>
        <begin position="12"/>
        <end position="25"/>
    </location>
</feature>
<keyword evidence="6" id="KW-1185">Reference proteome</keyword>
<dbReference type="SUPFAM" id="SSF47113">
    <property type="entry name" value="Histone-fold"/>
    <property type="match status" value="1"/>
</dbReference>
<feature type="compositionally biased region" description="Basic and acidic residues" evidence="3">
    <location>
        <begin position="1"/>
        <end position="11"/>
    </location>
</feature>
<name>A0A1Y1I225_KLENI</name>
<keyword evidence="2" id="KW-0539">Nucleus</keyword>
<dbReference type="PANTHER" id="PTHR10252">
    <property type="entry name" value="HISTONE-LIKE TRANSCRIPTION FACTOR CCAAT-RELATED"/>
    <property type="match status" value="1"/>
</dbReference>
<dbReference type="GO" id="GO:0046982">
    <property type="term" value="F:protein heterodimerization activity"/>
    <property type="evidence" value="ECO:0007669"/>
    <property type="project" value="InterPro"/>
</dbReference>
<accession>A0A1Y1I225</accession>
<gene>
    <name evidence="5" type="ORF">KFL_001500190</name>
</gene>
<dbReference type="STRING" id="105231.A0A1Y1I225"/>
<evidence type="ECO:0000313" key="5">
    <source>
        <dbReference type="EMBL" id="GAQ83489.1"/>
    </source>
</evidence>
<dbReference type="GO" id="GO:0006355">
    <property type="term" value="P:regulation of DNA-templated transcription"/>
    <property type="evidence" value="ECO:0000318"/>
    <property type="project" value="GO_Central"/>
</dbReference>
<dbReference type="AlphaFoldDB" id="A0A1Y1I225"/>
<reference evidence="5 6" key="1">
    <citation type="journal article" date="2014" name="Nat. Commun.">
        <title>Klebsormidium flaccidum genome reveals primary factors for plant terrestrial adaptation.</title>
        <authorList>
            <person name="Hori K."/>
            <person name="Maruyama F."/>
            <person name="Fujisawa T."/>
            <person name="Togashi T."/>
            <person name="Yamamoto N."/>
            <person name="Seo M."/>
            <person name="Sato S."/>
            <person name="Yamada T."/>
            <person name="Mori H."/>
            <person name="Tajima N."/>
            <person name="Moriyama T."/>
            <person name="Ikeuchi M."/>
            <person name="Watanabe M."/>
            <person name="Wada H."/>
            <person name="Kobayashi K."/>
            <person name="Saito M."/>
            <person name="Masuda T."/>
            <person name="Sasaki-Sekimoto Y."/>
            <person name="Mashiguchi K."/>
            <person name="Awai K."/>
            <person name="Shimojima M."/>
            <person name="Masuda S."/>
            <person name="Iwai M."/>
            <person name="Nobusawa T."/>
            <person name="Narise T."/>
            <person name="Kondo S."/>
            <person name="Saito H."/>
            <person name="Sato R."/>
            <person name="Murakawa M."/>
            <person name="Ihara Y."/>
            <person name="Oshima-Yamada Y."/>
            <person name="Ohtaka K."/>
            <person name="Satoh M."/>
            <person name="Sonobe K."/>
            <person name="Ishii M."/>
            <person name="Ohtani R."/>
            <person name="Kanamori-Sato M."/>
            <person name="Honoki R."/>
            <person name="Miyazaki D."/>
            <person name="Mochizuki H."/>
            <person name="Umetsu J."/>
            <person name="Higashi K."/>
            <person name="Shibata D."/>
            <person name="Kamiya Y."/>
            <person name="Sato N."/>
            <person name="Nakamura Y."/>
            <person name="Tabata S."/>
            <person name="Ida S."/>
            <person name="Kurokawa K."/>
            <person name="Ohta H."/>
        </authorList>
    </citation>
    <scope>NUCLEOTIDE SEQUENCE [LARGE SCALE GENOMIC DNA]</scope>
    <source>
        <strain evidence="5 6">NIES-2285</strain>
    </source>
</reference>
<feature type="region of interest" description="Disordered" evidence="3">
    <location>
        <begin position="117"/>
        <end position="152"/>
    </location>
</feature>
<dbReference type="GO" id="GO:0005634">
    <property type="term" value="C:nucleus"/>
    <property type="evidence" value="ECO:0000318"/>
    <property type="project" value="GO_Central"/>
</dbReference>
<comment type="subcellular location">
    <subcellularLocation>
        <location evidence="1">Nucleus</location>
    </subcellularLocation>
</comment>
<feature type="region of interest" description="Disordered" evidence="3">
    <location>
        <begin position="1"/>
        <end position="35"/>
    </location>
</feature>
<dbReference type="PANTHER" id="PTHR10252:SF54">
    <property type="entry name" value="CHROMATIN ACCESSIBILITY COMPLEX PROTEIN 1"/>
    <property type="match status" value="1"/>
</dbReference>
<evidence type="ECO:0000313" key="6">
    <source>
        <dbReference type="Proteomes" id="UP000054558"/>
    </source>
</evidence>
<dbReference type="Proteomes" id="UP000054558">
    <property type="component" value="Unassembled WGS sequence"/>
</dbReference>
<evidence type="ECO:0000259" key="4">
    <source>
        <dbReference type="Pfam" id="PF00808"/>
    </source>
</evidence>
<feature type="domain" description="Transcription factor CBF/NF-Y/archaeal histone" evidence="4">
    <location>
        <begin position="37"/>
        <end position="98"/>
    </location>
</feature>